<name>A0A9P8V966_9PEZI</name>
<evidence type="ECO:0000256" key="4">
    <source>
        <dbReference type="PROSITE-ProRule" id="PRU01240"/>
    </source>
</evidence>
<organism evidence="6 7">
    <name type="scientific">Plectosphaerella plurivora</name>
    <dbReference type="NCBI Taxonomy" id="936078"/>
    <lineage>
        <taxon>Eukaryota</taxon>
        <taxon>Fungi</taxon>
        <taxon>Dikarya</taxon>
        <taxon>Ascomycota</taxon>
        <taxon>Pezizomycotina</taxon>
        <taxon>Sordariomycetes</taxon>
        <taxon>Hypocreomycetidae</taxon>
        <taxon>Glomerellales</taxon>
        <taxon>Plectosphaerellaceae</taxon>
        <taxon>Plectosphaerella</taxon>
    </lineage>
</organism>
<dbReference type="SUPFAM" id="SSF52743">
    <property type="entry name" value="Subtilisin-like"/>
    <property type="match status" value="1"/>
</dbReference>
<keyword evidence="1 4" id="KW-0645">Protease</keyword>
<dbReference type="PROSITE" id="PS00138">
    <property type="entry name" value="SUBTILASE_SER"/>
    <property type="match status" value="1"/>
</dbReference>
<evidence type="ECO:0000256" key="2">
    <source>
        <dbReference type="ARBA" id="ARBA00022801"/>
    </source>
</evidence>
<dbReference type="Pfam" id="PF00082">
    <property type="entry name" value="Peptidase_S8"/>
    <property type="match status" value="1"/>
</dbReference>
<keyword evidence="7" id="KW-1185">Reference proteome</keyword>
<dbReference type="SUPFAM" id="SSF49785">
    <property type="entry name" value="Galactose-binding domain-like"/>
    <property type="match status" value="1"/>
</dbReference>
<comment type="caution">
    <text evidence="6">The sequence shown here is derived from an EMBL/GenBank/DDBJ whole genome shotgun (WGS) entry which is preliminary data.</text>
</comment>
<keyword evidence="3 4" id="KW-0720">Serine protease</keyword>
<gene>
    <name evidence="6" type="ORF">F5X68DRAFT_154711</name>
</gene>
<reference evidence="6" key="1">
    <citation type="journal article" date="2021" name="Nat. Commun.">
        <title>Genetic determinants of endophytism in the Arabidopsis root mycobiome.</title>
        <authorList>
            <person name="Mesny F."/>
            <person name="Miyauchi S."/>
            <person name="Thiergart T."/>
            <person name="Pickel B."/>
            <person name="Atanasova L."/>
            <person name="Karlsson M."/>
            <person name="Huettel B."/>
            <person name="Barry K.W."/>
            <person name="Haridas S."/>
            <person name="Chen C."/>
            <person name="Bauer D."/>
            <person name="Andreopoulos W."/>
            <person name="Pangilinan J."/>
            <person name="LaButti K."/>
            <person name="Riley R."/>
            <person name="Lipzen A."/>
            <person name="Clum A."/>
            <person name="Drula E."/>
            <person name="Henrissat B."/>
            <person name="Kohler A."/>
            <person name="Grigoriev I.V."/>
            <person name="Martin F.M."/>
            <person name="Hacquard S."/>
        </authorList>
    </citation>
    <scope>NUCLEOTIDE SEQUENCE</scope>
    <source>
        <strain evidence="6">MPI-SDFR-AT-0117</strain>
    </source>
</reference>
<dbReference type="Gene3D" id="2.60.120.380">
    <property type="match status" value="1"/>
</dbReference>
<dbReference type="InterPro" id="IPR034058">
    <property type="entry name" value="TagA/B/C/D_pept_dom"/>
</dbReference>
<dbReference type="PROSITE" id="PS51892">
    <property type="entry name" value="SUBTILASE"/>
    <property type="match status" value="1"/>
</dbReference>
<proteinExistence type="inferred from homology"/>
<accession>A0A9P8V966</accession>
<dbReference type="GO" id="GO:0004252">
    <property type="term" value="F:serine-type endopeptidase activity"/>
    <property type="evidence" value="ECO:0007669"/>
    <property type="project" value="UniProtKB-UniRule"/>
</dbReference>
<feature type="domain" description="Peptidase S8/S53" evidence="5">
    <location>
        <begin position="130"/>
        <end position="476"/>
    </location>
</feature>
<evidence type="ECO:0000256" key="1">
    <source>
        <dbReference type="ARBA" id="ARBA00022670"/>
    </source>
</evidence>
<evidence type="ECO:0000313" key="7">
    <source>
        <dbReference type="Proteomes" id="UP000770015"/>
    </source>
</evidence>
<dbReference type="InterPro" id="IPR015500">
    <property type="entry name" value="Peptidase_S8_subtilisin-rel"/>
</dbReference>
<dbReference type="OrthoDB" id="10256524at2759"/>
<feature type="active site" description="Charge relay system" evidence="4">
    <location>
        <position position="184"/>
    </location>
</feature>
<sequence length="625" mass="67014">MVQSKNPLKPDQKDDLLKSTIALKEAIERDTGTEDYEIDCILHESPDIVAKEVAPHVAKAAQVGEDELEVSANKIRLVINQERLADLAKLDFINRIEQVYPDVITNNLARATLMMPGEGRIGVISKTYSGQGQTICVADTGFDLGIPTSANVPAGVERHPAFKDRLIRIDTPWPGDDGFDSDGHGTHVCASICGDGVYRDKDGSEVAIQGTAPQVKILVQSLSKPLKSNPRLKRMSVPSDLTALFNAAYTDEKEIIRIHSNSWGKQWDDNVGQLDYNDQATQIDRFIYGSDDFVVLIAAANKGDAPRDPARWPSQIGAAASAKNAITVGAVGSTRPNDNRKFVRTAGGRAVTGINDTAVFSSRGPCKIGRIKPDIVAPGVAILSAASRALNAQAMVNMRRNFGDSGDNDWIFLSGTSMATPLVAGCVALLREALMDLHGNKSPSAALVKALLVNGAVNFSGKLGPGFGYDYEQGFGRIMIESSIGMVRDGTFVDGRGGDSTVHNVPGLIQTGTEAQRRWESGDIAVPAGLGRCRLVATLAYPDPAGEKLHNAMNLVVESGGASRHGNMGRDGGDGFDTANNIEKVLWDNLPGPSFKVVVKVDNNWKPHEPASFAVAWDLRVMARL</sequence>
<protein>
    <submittedName>
        <fullName evidence="6">Peptidase S8/S53 domain-containing protein</fullName>
    </submittedName>
</protein>
<feature type="non-terminal residue" evidence="6">
    <location>
        <position position="625"/>
    </location>
</feature>
<dbReference type="PRINTS" id="PR00723">
    <property type="entry name" value="SUBTILISIN"/>
</dbReference>
<dbReference type="EMBL" id="JAGSXJ010000016">
    <property type="protein sequence ID" value="KAH6684817.1"/>
    <property type="molecule type" value="Genomic_DNA"/>
</dbReference>
<evidence type="ECO:0000313" key="6">
    <source>
        <dbReference type="EMBL" id="KAH6684817.1"/>
    </source>
</evidence>
<dbReference type="InterPro" id="IPR008979">
    <property type="entry name" value="Galactose-bd-like_sf"/>
</dbReference>
<evidence type="ECO:0000259" key="5">
    <source>
        <dbReference type="Pfam" id="PF00082"/>
    </source>
</evidence>
<comment type="similarity">
    <text evidence="4">Belongs to the peptidase S8 family.</text>
</comment>
<dbReference type="GO" id="GO:0006508">
    <property type="term" value="P:proteolysis"/>
    <property type="evidence" value="ECO:0007669"/>
    <property type="project" value="UniProtKB-KW"/>
</dbReference>
<feature type="active site" description="Charge relay system" evidence="4">
    <location>
        <position position="139"/>
    </location>
</feature>
<dbReference type="AlphaFoldDB" id="A0A9P8V966"/>
<evidence type="ECO:0000256" key="3">
    <source>
        <dbReference type="ARBA" id="ARBA00022825"/>
    </source>
</evidence>
<dbReference type="InterPro" id="IPR036852">
    <property type="entry name" value="Peptidase_S8/S53_dom_sf"/>
</dbReference>
<dbReference type="Proteomes" id="UP000770015">
    <property type="component" value="Unassembled WGS sequence"/>
</dbReference>
<keyword evidence="2 4" id="KW-0378">Hydrolase</keyword>
<dbReference type="Gene3D" id="3.40.50.200">
    <property type="entry name" value="Peptidase S8/S53 domain"/>
    <property type="match status" value="1"/>
</dbReference>
<dbReference type="PANTHER" id="PTHR43399">
    <property type="entry name" value="SUBTILISIN-RELATED"/>
    <property type="match status" value="1"/>
</dbReference>
<feature type="active site" description="Charge relay system" evidence="4">
    <location>
        <position position="417"/>
    </location>
</feature>
<dbReference type="InterPro" id="IPR000209">
    <property type="entry name" value="Peptidase_S8/S53_dom"/>
</dbReference>
<dbReference type="InterPro" id="IPR023828">
    <property type="entry name" value="Peptidase_S8_Ser-AS"/>
</dbReference>
<dbReference type="PANTHER" id="PTHR43399:SF5">
    <property type="entry name" value="PEPTIDASE S8 FAMILY WITH PROTEASE-ASSOCIATED DOMAIN"/>
    <property type="match status" value="1"/>
</dbReference>
<dbReference type="InterPro" id="IPR051048">
    <property type="entry name" value="Peptidase_S8/S53_subtilisin"/>
</dbReference>
<dbReference type="CDD" id="cd04842">
    <property type="entry name" value="Peptidases_S8_Kp43_protease"/>
    <property type="match status" value="1"/>
</dbReference>